<organism evidence="1">
    <name type="scientific">Trypanosoma congolense (strain IL3000)</name>
    <dbReference type="NCBI Taxonomy" id="1068625"/>
    <lineage>
        <taxon>Eukaryota</taxon>
        <taxon>Discoba</taxon>
        <taxon>Euglenozoa</taxon>
        <taxon>Kinetoplastea</taxon>
        <taxon>Metakinetoplastina</taxon>
        <taxon>Trypanosomatida</taxon>
        <taxon>Trypanosomatidae</taxon>
        <taxon>Trypanosoma</taxon>
        <taxon>Nannomonas</taxon>
    </lineage>
</organism>
<dbReference type="AlphaFoldDB" id="G0UQX2"/>
<protein>
    <submittedName>
        <fullName evidence="1">Uncharacterized protein</fullName>
    </submittedName>
</protein>
<proteinExistence type="predicted"/>
<gene>
    <name evidence="1" type="ORF">TCIL3000_7_5970</name>
</gene>
<accession>G0UQX2</accession>
<sequence length="123" mass="14157">MGTSFDWPFFSFPHRASRSINASASHLPTRLAAPLHHFVHVTRAKRFSTRKKQQQQKGSDIFPRSNVHASIHLYLFVCAILREFQHTPIWCRRQVSHMSGGARSAGRVVLIVRGLEGRNRERK</sequence>
<dbReference type="EMBL" id="HE575320">
    <property type="protein sequence ID" value="CCC91783.1"/>
    <property type="molecule type" value="Genomic_DNA"/>
</dbReference>
<evidence type="ECO:0000313" key="1">
    <source>
        <dbReference type="EMBL" id="CCC91783.1"/>
    </source>
</evidence>
<name>G0UQX2_TRYCI</name>
<reference evidence="1" key="1">
    <citation type="journal article" date="2012" name="Proc. Natl. Acad. Sci. U.S.A.">
        <title>Antigenic diversity is generated by distinct evolutionary mechanisms in African trypanosome species.</title>
        <authorList>
            <person name="Jackson A.P."/>
            <person name="Berry A."/>
            <person name="Aslett M."/>
            <person name="Allison H.C."/>
            <person name="Burton P."/>
            <person name="Vavrova-Anderson J."/>
            <person name="Brown R."/>
            <person name="Browne H."/>
            <person name="Corton N."/>
            <person name="Hauser H."/>
            <person name="Gamble J."/>
            <person name="Gilderthorp R."/>
            <person name="Marcello L."/>
            <person name="McQuillan J."/>
            <person name="Otto T.D."/>
            <person name="Quail M.A."/>
            <person name="Sanders M.J."/>
            <person name="van Tonder A."/>
            <person name="Ginger M.L."/>
            <person name="Field M.C."/>
            <person name="Barry J.D."/>
            <person name="Hertz-Fowler C."/>
            <person name="Berriman M."/>
        </authorList>
    </citation>
    <scope>NUCLEOTIDE SEQUENCE</scope>
    <source>
        <strain evidence="1">IL3000</strain>
    </source>
</reference>